<dbReference type="STRING" id="866771.HMPREF9296_0717"/>
<dbReference type="AlphaFoldDB" id="E1KQ85"/>
<dbReference type="Gene3D" id="3.80.10.10">
    <property type="entry name" value="Ribonuclease Inhibitor"/>
    <property type="match status" value="1"/>
</dbReference>
<organism evidence="1 2">
    <name type="scientific">Prevotella disiens FB035-09AN</name>
    <dbReference type="NCBI Taxonomy" id="866771"/>
    <lineage>
        <taxon>Bacteria</taxon>
        <taxon>Pseudomonadati</taxon>
        <taxon>Bacteroidota</taxon>
        <taxon>Bacteroidia</taxon>
        <taxon>Bacteroidales</taxon>
        <taxon>Prevotellaceae</taxon>
        <taxon>Prevotella</taxon>
    </lineage>
</organism>
<evidence type="ECO:0008006" key="3">
    <source>
        <dbReference type="Google" id="ProtNLM"/>
    </source>
</evidence>
<comment type="caution">
    <text evidence="1">The sequence shown here is derived from an EMBL/GenBank/DDBJ whole genome shotgun (WGS) entry which is preliminary data.</text>
</comment>
<accession>E1KQ85</accession>
<dbReference type="SUPFAM" id="SSF52058">
    <property type="entry name" value="L domain-like"/>
    <property type="match status" value="1"/>
</dbReference>
<evidence type="ECO:0000313" key="1">
    <source>
        <dbReference type="EMBL" id="EFL46371.1"/>
    </source>
</evidence>
<sequence>MRNHFAGTLTKCRIILPSDMTEVPKRCFSNCSNFKQLEFPQAIKTIKWEAFWGCSNLETVFIPKSLEFIEIGAFALCDNIKAVYNYNPIPTPLESISYARDSPFDRSTHGKATLFVPRGSLEAYKNVSGWKRFFNIQEFDDPASIAQTNAEEIEAKPIAYYSLDGKQRKEPVKGVNIVKMNDGSVKKIIF</sequence>
<dbReference type="Proteomes" id="UP000003610">
    <property type="component" value="Unassembled WGS sequence"/>
</dbReference>
<dbReference type="InterPro" id="IPR026906">
    <property type="entry name" value="LRR_5"/>
</dbReference>
<evidence type="ECO:0000313" key="2">
    <source>
        <dbReference type="Proteomes" id="UP000003610"/>
    </source>
</evidence>
<proteinExistence type="predicted"/>
<protein>
    <recommendedName>
        <fullName evidence="3">Leucine-rich repeat domain-containing protein</fullName>
    </recommendedName>
</protein>
<dbReference type="InterPro" id="IPR032675">
    <property type="entry name" value="LRR_dom_sf"/>
</dbReference>
<dbReference type="eggNOG" id="COG3209">
    <property type="taxonomic scope" value="Bacteria"/>
</dbReference>
<reference evidence="1 2" key="1">
    <citation type="submission" date="2010-08" db="EMBL/GenBank/DDBJ databases">
        <authorList>
            <person name="Durkin A.S."/>
            <person name="Madupu R."/>
            <person name="Torralba M."/>
            <person name="Gillis M."/>
            <person name="Methe B."/>
            <person name="Sutton G."/>
            <person name="Nelson K.E."/>
        </authorList>
    </citation>
    <scope>NUCLEOTIDE SEQUENCE [LARGE SCALE GENOMIC DNA]</scope>
    <source>
        <strain evidence="1 2">FB035-09AN</strain>
    </source>
</reference>
<name>E1KQ85_9BACT</name>
<dbReference type="Pfam" id="PF13306">
    <property type="entry name" value="LRR_5"/>
    <property type="match status" value="1"/>
</dbReference>
<gene>
    <name evidence="1" type="ORF">HMPREF9296_0717</name>
</gene>
<dbReference type="EMBL" id="AEDO01000028">
    <property type="protein sequence ID" value="EFL46371.1"/>
    <property type="molecule type" value="Genomic_DNA"/>
</dbReference>